<comment type="similarity">
    <text evidence="5">Belongs to the peptidase M24B family.</text>
</comment>
<keyword evidence="9" id="KW-1185">Reference proteome</keyword>
<dbReference type="Pfam" id="PF00557">
    <property type="entry name" value="Peptidase_M24"/>
    <property type="match status" value="1"/>
</dbReference>
<dbReference type="PROSITE" id="PS00491">
    <property type="entry name" value="PROLINE_PEPTIDASE"/>
    <property type="match status" value="1"/>
</dbReference>
<evidence type="ECO:0000313" key="8">
    <source>
        <dbReference type="EMBL" id="QXL86320.1"/>
    </source>
</evidence>
<dbReference type="AlphaFoldDB" id="A0A975TSB8"/>
<accession>A0A975TSB8</accession>
<evidence type="ECO:0000256" key="5">
    <source>
        <dbReference type="RuleBase" id="RU000590"/>
    </source>
</evidence>
<dbReference type="PANTHER" id="PTHR46112">
    <property type="entry name" value="AMINOPEPTIDASE"/>
    <property type="match status" value="1"/>
</dbReference>
<dbReference type="InterPro" id="IPR000994">
    <property type="entry name" value="Pept_M24"/>
</dbReference>
<dbReference type="GO" id="GO:0046872">
    <property type="term" value="F:metal ion binding"/>
    <property type="evidence" value="ECO:0007669"/>
    <property type="project" value="UniProtKB-KW"/>
</dbReference>
<dbReference type="CDD" id="cd01092">
    <property type="entry name" value="APP-like"/>
    <property type="match status" value="1"/>
</dbReference>
<evidence type="ECO:0000313" key="9">
    <source>
        <dbReference type="Proteomes" id="UP000693972"/>
    </source>
</evidence>
<dbReference type="SUPFAM" id="SSF53092">
    <property type="entry name" value="Creatinase/prolidase N-terminal domain"/>
    <property type="match status" value="1"/>
</dbReference>
<evidence type="ECO:0000256" key="2">
    <source>
        <dbReference type="ARBA" id="ARBA00022723"/>
    </source>
</evidence>
<dbReference type="GO" id="GO:0006508">
    <property type="term" value="P:proteolysis"/>
    <property type="evidence" value="ECO:0007669"/>
    <property type="project" value="UniProtKB-KW"/>
</dbReference>
<dbReference type="InterPro" id="IPR029149">
    <property type="entry name" value="Creatin/AminoP/Spt16_N"/>
</dbReference>
<feature type="domain" description="Peptidase M24" evidence="6">
    <location>
        <begin position="148"/>
        <end position="349"/>
    </location>
</feature>
<dbReference type="Gene3D" id="3.40.350.10">
    <property type="entry name" value="Creatinase/prolidase N-terminal domain"/>
    <property type="match status" value="1"/>
</dbReference>
<dbReference type="Proteomes" id="UP000693972">
    <property type="component" value="Unassembled WGS sequence"/>
</dbReference>
<dbReference type="PANTHER" id="PTHR46112:SF3">
    <property type="entry name" value="AMINOPEPTIDASE YPDF"/>
    <property type="match status" value="1"/>
</dbReference>
<gene>
    <name evidence="8" type="ORF">KUL25_12630</name>
</gene>
<evidence type="ECO:0000259" key="7">
    <source>
        <dbReference type="Pfam" id="PF01321"/>
    </source>
</evidence>
<keyword evidence="3" id="KW-0378">Hydrolase</keyword>
<dbReference type="Gene3D" id="3.90.230.10">
    <property type="entry name" value="Creatinase/methionine aminopeptidase superfamily"/>
    <property type="match status" value="1"/>
</dbReference>
<name>A0A975TSB8_9RHOB</name>
<dbReference type="GO" id="GO:0008237">
    <property type="term" value="F:metallopeptidase activity"/>
    <property type="evidence" value="ECO:0007669"/>
    <property type="project" value="UniProtKB-KW"/>
</dbReference>
<evidence type="ECO:0000256" key="3">
    <source>
        <dbReference type="ARBA" id="ARBA00022801"/>
    </source>
</evidence>
<evidence type="ECO:0000256" key="4">
    <source>
        <dbReference type="ARBA" id="ARBA00023049"/>
    </source>
</evidence>
<dbReference type="Pfam" id="PF01321">
    <property type="entry name" value="Creatinase_N"/>
    <property type="match status" value="1"/>
</dbReference>
<dbReference type="RefSeq" id="WP_257893281.1">
    <property type="nucleotide sequence ID" value="NZ_JAIMBW010000001.1"/>
</dbReference>
<dbReference type="InterPro" id="IPR050659">
    <property type="entry name" value="Peptidase_M24B"/>
</dbReference>
<dbReference type="EMBL" id="JAIMBW010000001">
    <property type="protein sequence ID" value="MBY4893609.1"/>
    <property type="molecule type" value="Genomic_DNA"/>
</dbReference>
<dbReference type="InterPro" id="IPR000587">
    <property type="entry name" value="Creatinase_N"/>
</dbReference>
<protein>
    <submittedName>
        <fullName evidence="8">Aminopeptidase P family protein</fullName>
    </submittedName>
</protein>
<proteinExistence type="inferred from homology"/>
<keyword evidence="8" id="KW-0031">Aminopeptidase</keyword>
<organism evidence="8">
    <name type="scientific">Gymnodinialimonas phycosphaerae</name>
    <dbReference type="NCBI Taxonomy" id="2841589"/>
    <lineage>
        <taxon>Bacteria</taxon>
        <taxon>Pseudomonadati</taxon>
        <taxon>Pseudomonadota</taxon>
        <taxon>Alphaproteobacteria</taxon>
        <taxon>Rhodobacterales</taxon>
        <taxon>Paracoccaceae</taxon>
        <taxon>Gymnodinialimonas</taxon>
    </lineage>
</organism>
<dbReference type="InterPro" id="IPR001131">
    <property type="entry name" value="Peptidase_M24B_aminopep-P_CS"/>
</dbReference>
<dbReference type="GO" id="GO:0004177">
    <property type="term" value="F:aminopeptidase activity"/>
    <property type="evidence" value="ECO:0007669"/>
    <property type="project" value="UniProtKB-KW"/>
</dbReference>
<dbReference type="EMBL" id="CP078073">
    <property type="protein sequence ID" value="QXL86320.1"/>
    <property type="molecule type" value="Genomic_DNA"/>
</dbReference>
<keyword evidence="4" id="KW-0482">Metalloprotease</keyword>
<evidence type="ECO:0000256" key="1">
    <source>
        <dbReference type="ARBA" id="ARBA00022670"/>
    </source>
</evidence>
<sequence length="367" mass="39457">MYTFKDRLSRLRTRMQETGTDLVALGPTSHMAWLSGADPHGDERPVLLLISQTHAGFLMPALNANSVRQATDLPFETWTDENGPAQALTTLLAACDATAPGLTVAIDEAMRADFALLLLDAMDAPVRRFSDTTLGALRAMKDESEIKALKDCARVNDAASMAGFEALKPGMTERDIARVIADHYKANGAKPEFTIVAFGANGAYPHHHTGDTVLEQNMAVLIDTGCRLNGYPSDMTRCGWFGDAPDEEFLQVTSIVEEAVQAALATVRPGVIARDIDKAARDVITAAGYGDAFIHRTGHGLGIDIHEPPYITATSEAVMQAGNVFSIEPGIYLEGRFGVRLEDIVTVTDTGADVLSSLPRTIWTPSA</sequence>
<keyword evidence="1" id="KW-0645">Protease</keyword>
<dbReference type="SUPFAM" id="SSF55920">
    <property type="entry name" value="Creatinase/aminopeptidase"/>
    <property type="match status" value="1"/>
</dbReference>
<keyword evidence="2 5" id="KW-0479">Metal-binding</keyword>
<evidence type="ECO:0000259" key="6">
    <source>
        <dbReference type="Pfam" id="PF00557"/>
    </source>
</evidence>
<feature type="domain" description="Creatinase N-terminal" evidence="7">
    <location>
        <begin position="7"/>
        <end position="122"/>
    </location>
</feature>
<reference evidence="8 9" key="1">
    <citation type="submission" date="2021-07" db="EMBL/GenBank/DDBJ databases">
        <title>Karlodiniumbacter phycospheric gen. nov., sp. nov., a phycosphere bacterium isolated from karlodinium veneficum.</title>
        <authorList>
            <person name="Peng Y."/>
            <person name="Jiang L."/>
            <person name="Lee J."/>
        </authorList>
    </citation>
    <scope>NUCLEOTIDE SEQUENCE</scope>
    <source>
        <strain evidence="8 9">N5</strain>
    </source>
</reference>
<dbReference type="InterPro" id="IPR036005">
    <property type="entry name" value="Creatinase/aminopeptidase-like"/>
</dbReference>